<protein>
    <submittedName>
        <fullName evidence="2">Predicted protein</fullName>
    </submittedName>
</protein>
<feature type="non-terminal residue" evidence="2">
    <location>
        <position position="1"/>
    </location>
</feature>
<organism evidence="2">
    <name type="scientific">Hordeum vulgare subsp. vulgare</name>
    <name type="common">Domesticated barley</name>
    <dbReference type="NCBI Taxonomy" id="112509"/>
    <lineage>
        <taxon>Eukaryota</taxon>
        <taxon>Viridiplantae</taxon>
        <taxon>Streptophyta</taxon>
        <taxon>Embryophyta</taxon>
        <taxon>Tracheophyta</taxon>
        <taxon>Spermatophyta</taxon>
        <taxon>Magnoliopsida</taxon>
        <taxon>Liliopsida</taxon>
        <taxon>Poales</taxon>
        <taxon>Poaceae</taxon>
        <taxon>BOP clade</taxon>
        <taxon>Pooideae</taxon>
        <taxon>Triticodae</taxon>
        <taxon>Triticeae</taxon>
        <taxon>Hordeinae</taxon>
        <taxon>Hordeum</taxon>
    </lineage>
</organism>
<reference evidence="2" key="1">
    <citation type="journal article" date="2011" name="Plant Physiol.">
        <title>Comprehensive sequence analysis of 24,783 barley full-length cDNAs derived from 12 clone libraries.</title>
        <authorList>
            <person name="Matsumoto T."/>
            <person name="Tanaka T."/>
            <person name="Sakai H."/>
            <person name="Amano N."/>
            <person name="Kanamori H."/>
            <person name="Kurita K."/>
            <person name="Kikuta A."/>
            <person name="Kamiya K."/>
            <person name="Yamamoto M."/>
            <person name="Ikawa H."/>
            <person name="Fujii N."/>
            <person name="Hori K."/>
            <person name="Itoh T."/>
            <person name="Sato K."/>
        </authorList>
    </citation>
    <scope>NUCLEOTIDE SEQUENCE</scope>
    <source>
        <tissue evidence="2">Shoot and root</tissue>
    </source>
</reference>
<feature type="compositionally biased region" description="Low complexity" evidence="1">
    <location>
        <begin position="1"/>
        <end position="10"/>
    </location>
</feature>
<feature type="compositionally biased region" description="Low complexity" evidence="1">
    <location>
        <begin position="75"/>
        <end position="85"/>
    </location>
</feature>
<feature type="compositionally biased region" description="Basic residues" evidence="1">
    <location>
        <begin position="45"/>
        <end position="57"/>
    </location>
</feature>
<accession>F2E461</accession>
<feature type="compositionally biased region" description="Basic residues" evidence="1">
    <location>
        <begin position="297"/>
        <end position="306"/>
    </location>
</feature>
<feature type="region of interest" description="Disordered" evidence="1">
    <location>
        <begin position="291"/>
        <end position="328"/>
    </location>
</feature>
<feature type="compositionally biased region" description="Low complexity" evidence="1">
    <location>
        <begin position="228"/>
        <end position="237"/>
    </location>
</feature>
<feature type="region of interest" description="Disordered" evidence="1">
    <location>
        <begin position="1"/>
        <end position="258"/>
    </location>
</feature>
<dbReference type="EMBL" id="AK370935">
    <property type="protein sequence ID" value="BAK02133.1"/>
    <property type="molecule type" value="mRNA"/>
</dbReference>
<feature type="compositionally biased region" description="Pro residues" evidence="1">
    <location>
        <begin position="11"/>
        <end position="33"/>
    </location>
</feature>
<proteinExistence type="evidence at transcript level"/>
<name>F2E461_HORVV</name>
<sequence length="370" mass="40101">DERQCRSAASTPPPPSRWRSPTPCPPPPSSLPPPRRRSPPCSQRSRCRLRLWLRRRPPANDGRERSVVDTGGGAVSAPAGAAVSDARQDPEPGADGGGLRARAVPEPGAPGRGAGVHPRSGHLPPVTRTPVQGPGPRLRHVPVGPHRQRPRRPPPRLRLPHRRPRRAGDRLPPRGRQVPARAGLQRPRPAPAGAHLPPPPRLPGQPRAGVPGPHPPRLQRGAHHGAQAGVPGRAGHVAGRRRGHGAPVPGPLHLQRGEELQAQVRVPGGGDGRRRGGRQGLPAVLHLQPREADRAAAPRRRRRWRRPAAAGHAQGHRRRVQRDAREEKMQMNAGRLSAPCAMLMHAGGVLCTLTTELWRPWFVMYIMINV</sequence>
<dbReference type="AlphaFoldDB" id="F2E461"/>
<feature type="compositionally biased region" description="Basic residues" evidence="1">
    <location>
        <begin position="146"/>
        <end position="165"/>
    </location>
</feature>
<evidence type="ECO:0000256" key="1">
    <source>
        <dbReference type="SAM" id="MobiDB-lite"/>
    </source>
</evidence>
<evidence type="ECO:0000313" key="2">
    <source>
        <dbReference type="EMBL" id="BAK02133.1"/>
    </source>
</evidence>